<dbReference type="InterPro" id="IPR011010">
    <property type="entry name" value="DNA_brk_join_enz"/>
</dbReference>
<keyword evidence="4" id="KW-1185">Reference proteome</keyword>
<sequence>MLRLKGCCCIIYLDDILVVGKTEKETREDAREVISLMGSLGFIINYKKSNLVPTNECKYLGFIYNSRDLTLELPQDKKQPIKIKFGKPEVDLFATNVNNKCKTFISWHKDPGALLTDAFTLDWSRVGYFYAFPPFSIIGKVLNKVIRDKAKGILVVPLWHTQYWYPIFEKLCVEEPFIIKPNKELLLSPFRTPHPLWKKLSLAVGKLSGGSFLRRGVPDEAIPVVNDSLIKIYITDILKTSSYGRQQPVLELRKFQEIPELCVASTLEFYLEKTKLLRRDENHLILTHKKPHKVASAQSISRWIKEVLKQSGVDTNVFSAHSTRHATSSTAYRKGFSIDQIKNTIGWTSGSSVFQKFYNRELNKEKINFIEITKK</sequence>
<dbReference type="Proteomes" id="UP001159042">
    <property type="component" value="Unassembled WGS sequence"/>
</dbReference>
<dbReference type="GO" id="GO:0003677">
    <property type="term" value="F:DNA binding"/>
    <property type="evidence" value="ECO:0007669"/>
    <property type="project" value="InterPro"/>
</dbReference>
<reference evidence="3 4" key="1">
    <citation type="journal article" date="2023" name="Insect Mol. Biol.">
        <title>Genome sequencing provides insights into the evolution of gene families encoding plant cell wall-degrading enzymes in longhorned beetles.</title>
        <authorList>
            <person name="Shin N.R."/>
            <person name="Okamura Y."/>
            <person name="Kirsch R."/>
            <person name="Pauchet Y."/>
        </authorList>
    </citation>
    <scope>NUCLEOTIDE SEQUENCE [LARGE SCALE GENOMIC DNA]</scope>
    <source>
        <strain evidence="3">EAD_L_NR</strain>
    </source>
</reference>
<keyword evidence="1" id="KW-0233">DNA recombination</keyword>
<dbReference type="GO" id="GO:0071897">
    <property type="term" value="P:DNA biosynthetic process"/>
    <property type="evidence" value="ECO:0007669"/>
    <property type="project" value="UniProtKB-ARBA"/>
</dbReference>
<dbReference type="PROSITE" id="PS50878">
    <property type="entry name" value="RT_POL"/>
    <property type="match status" value="1"/>
</dbReference>
<dbReference type="GO" id="GO:0009007">
    <property type="term" value="F:site-specific DNA-methyltransferase (adenine-specific) activity"/>
    <property type="evidence" value="ECO:0007669"/>
    <property type="project" value="InterPro"/>
</dbReference>
<dbReference type="SUPFAM" id="SSF56349">
    <property type="entry name" value="DNA breaking-rejoining enzymes"/>
    <property type="match status" value="1"/>
</dbReference>
<dbReference type="InterPro" id="IPR002104">
    <property type="entry name" value="Integrase_catalytic"/>
</dbReference>
<feature type="domain" description="Reverse transcriptase" evidence="2">
    <location>
        <begin position="1"/>
        <end position="64"/>
    </location>
</feature>
<dbReference type="GO" id="GO:0009307">
    <property type="term" value="P:DNA restriction-modification system"/>
    <property type="evidence" value="ECO:0007669"/>
    <property type="project" value="InterPro"/>
</dbReference>
<evidence type="ECO:0000313" key="4">
    <source>
        <dbReference type="Proteomes" id="UP001159042"/>
    </source>
</evidence>
<evidence type="ECO:0000259" key="2">
    <source>
        <dbReference type="PROSITE" id="PS50878"/>
    </source>
</evidence>
<dbReference type="InterPro" id="IPR013762">
    <property type="entry name" value="Integrase-like_cat_sf"/>
</dbReference>
<dbReference type="EMBL" id="JANEYG010000132">
    <property type="protein sequence ID" value="KAJ8912378.1"/>
    <property type="molecule type" value="Genomic_DNA"/>
</dbReference>
<dbReference type="Gene3D" id="1.10.443.10">
    <property type="entry name" value="Intergrase catalytic core"/>
    <property type="match status" value="1"/>
</dbReference>
<dbReference type="Pfam" id="PF05869">
    <property type="entry name" value="Dam"/>
    <property type="match status" value="1"/>
</dbReference>
<organism evidence="3 4">
    <name type="scientific">Exocentrus adspersus</name>
    <dbReference type="NCBI Taxonomy" id="1586481"/>
    <lineage>
        <taxon>Eukaryota</taxon>
        <taxon>Metazoa</taxon>
        <taxon>Ecdysozoa</taxon>
        <taxon>Arthropoda</taxon>
        <taxon>Hexapoda</taxon>
        <taxon>Insecta</taxon>
        <taxon>Pterygota</taxon>
        <taxon>Neoptera</taxon>
        <taxon>Endopterygota</taxon>
        <taxon>Coleoptera</taxon>
        <taxon>Polyphaga</taxon>
        <taxon>Cucujiformia</taxon>
        <taxon>Chrysomeloidea</taxon>
        <taxon>Cerambycidae</taxon>
        <taxon>Lamiinae</taxon>
        <taxon>Acanthocinini</taxon>
        <taxon>Exocentrus</taxon>
    </lineage>
</organism>
<dbReference type="SUPFAM" id="SSF56672">
    <property type="entry name" value="DNA/RNA polymerases"/>
    <property type="match status" value="1"/>
</dbReference>
<protein>
    <recommendedName>
        <fullName evidence="2">Reverse transcriptase domain-containing protein</fullName>
    </recommendedName>
</protein>
<dbReference type="InterPro" id="IPR000477">
    <property type="entry name" value="RT_dom"/>
</dbReference>
<dbReference type="InterPro" id="IPR043128">
    <property type="entry name" value="Rev_trsase/Diguanyl_cyclase"/>
</dbReference>
<comment type="caution">
    <text evidence="3">The sequence shown here is derived from an EMBL/GenBank/DDBJ whole genome shotgun (WGS) entry which is preliminary data.</text>
</comment>
<dbReference type="InterPro" id="IPR052055">
    <property type="entry name" value="Hepadnavirus_pol/RT"/>
</dbReference>
<name>A0AAV8VE16_9CUCU</name>
<dbReference type="PANTHER" id="PTHR33050:SF7">
    <property type="entry name" value="RIBONUCLEASE H"/>
    <property type="match status" value="1"/>
</dbReference>
<dbReference type="AlphaFoldDB" id="A0AAV8VE16"/>
<dbReference type="Pfam" id="PF00078">
    <property type="entry name" value="RVT_1"/>
    <property type="match status" value="1"/>
</dbReference>
<evidence type="ECO:0000313" key="3">
    <source>
        <dbReference type="EMBL" id="KAJ8912378.1"/>
    </source>
</evidence>
<evidence type="ECO:0000256" key="1">
    <source>
        <dbReference type="ARBA" id="ARBA00023172"/>
    </source>
</evidence>
<dbReference type="Pfam" id="PF00589">
    <property type="entry name" value="Phage_integrase"/>
    <property type="match status" value="1"/>
</dbReference>
<dbReference type="InterPro" id="IPR008593">
    <property type="entry name" value="Dam_MeTrfase"/>
</dbReference>
<dbReference type="GO" id="GO:0015074">
    <property type="term" value="P:DNA integration"/>
    <property type="evidence" value="ECO:0007669"/>
    <property type="project" value="InterPro"/>
</dbReference>
<dbReference type="Gene3D" id="3.30.70.270">
    <property type="match status" value="1"/>
</dbReference>
<proteinExistence type="predicted"/>
<dbReference type="PANTHER" id="PTHR33050">
    <property type="entry name" value="REVERSE TRANSCRIPTASE DOMAIN-CONTAINING PROTEIN"/>
    <property type="match status" value="1"/>
</dbReference>
<dbReference type="InterPro" id="IPR043502">
    <property type="entry name" value="DNA/RNA_pol_sf"/>
</dbReference>
<gene>
    <name evidence="3" type="ORF">NQ315_014746</name>
</gene>
<dbReference type="GO" id="GO:0006310">
    <property type="term" value="P:DNA recombination"/>
    <property type="evidence" value="ECO:0007669"/>
    <property type="project" value="UniProtKB-KW"/>
</dbReference>
<accession>A0AAV8VE16</accession>